<protein>
    <recommendedName>
        <fullName evidence="2">DNA methylase N-4/N-6 domain-containing protein</fullName>
    </recommendedName>
</protein>
<comment type="caution">
    <text evidence="1">The sequence shown here is derived from an EMBL/GenBank/DDBJ whole genome shotgun (WGS) entry which is preliminary data.</text>
</comment>
<accession>A0A0F9AI63</accession>
<gene>
    <name evidence="1" type="ORF">LCGC14_2647380</name>
</gene>
<name>A0A0F9AI63_9ZZZZ</name>
<dbReference type="AlphaFoldDB" id="A0A0F9AI63"/>
<dbReference type="Gene3D" id="3.40.50.150">
    <property type="entry name" value="Vaccinia Virus protein VP39"/>
    <property type="match status" value="1"/>
</dbReference>
<dbReference type="InterPro" id="IPR029063">
    <property type="entry name" value="SAM-dependent_MTases_sf"/>
</dbReference>
<reference evidence="1" key="1">
    <citation type="journal article" date="2015" name="Nature">
        <title>Complex archaea that bridge the gap between prokaryotes and eukaryotes.</title>
        <authorList>
            <person name="Spang A."/>
            <person name="Saw J.H."/>
            <person name="Jorgensen S.L."/>
            <person name="Zaremba-Niedzwiedzka K."/>
            <person name="Martijn J."/>
            <person name="Lind A.E."/>
            <person name="van Eijk R."/>
            <person name="Schleper C."/>
            <person name="Guy L."/>
            <person name="Ettema T.J."/>
        </authorList>
    </citation>
    <scope>NUCLEOTIDE SEQUENCE</scope>
</reference>
<organism evidence="1">
    <name type="scientific">marine sediment metagenome</name>
    <dbReference type="NCBI Taxonomy" id="412755"/>
    <lineage>
        <taxon>unclassified sequences</taxon>
        <taxon>metagenomes</taxon>
        <taxon>ecological metagenomes</taxon>
    </lineage>
</organism>
<dbReference type="SUPFAM" id="SSF53335">
    <property type="entry name" value="S-adenosyl-L-methionine-dependent methyltransferases"/>
    <property type="match status" value="1"/>
</dbReference>
<dbReference type="EMBL" id="LAZR01045816">
    <property type="protein sequence ID" value="KKK97975.1"/>
    <property type="molecule type" value="Genomic_DNA"/>
</dbReference>
<evidence type="ECO:0000313" key="1">
    <source>
        <dbReference type="EMBL" id="KKK97975.1"/>
    </source>
</evidence>
<proteinExistence type="predicted"/>
<sequence length="64" mass="7107">MTSKISTLCGMLVVSTLAVAAELKRAYLGIELNPEYEDLIRERLRPAVEFRSERSGFDLAMGMG</sequence>
<evidence type="ECO:0008006" key="2">
    <source>
        <dbReference type="Google" id="ProtNLM"/>
    </source>
</evidence>